<proteinExistence type="predicted"/>
<dbReference type="Gene3D" id="1.25.40.10">
    <property type="entry name" value="Tetratricopeptide repeat domain"/>
    <property type="match status" value="1"/>
</dbReference>
<reference evidence="2" key="1">
    <citation type="submission" date="2018-11" db="EMBL/GenBank/DDBJ databases">
        <authorList>
            <consortium name="Pathogen Informatics"/>
        </authorList>
    </citation>
    <scope>NUCLEOTIDE SEQUENCE</scope>
</reference>
<dbReference type="OrthoDB" id="360390at2759"/>
<evidence type="ECO:0000256" key="1">
    <source>
        <dbReference type="SAM" id="MobiDB-lite"/>
    </source>
</evidence>
<accession>A0A3S5BB50</accession>
<dbReference type="InterPro" id="IPR011990">
    <property type="entry name" value="TPR-like_helical_dom_sf"/>
</dbReference>
<dbReference type="Proteomes" id="UP000784294">
    <property type="component" value="Unassembled WGS sequence"/>
</dbReference>
<protein>
    <recommendedName>
        <fullName evidence="4">BUB1 N-terminal domain-containing protein</fullName>
    </recommendedName>
</protein>
<dbReference type="AlphaFoldDB" id="A0A3S5BB50"/>
<dbReference type="EMBL" id="CAAALY010036246">
    <property type="protein sequence ID" value="VEL18269.1"/>
    <property type="molecule type" value="Genomic_DNA"/>
</dbReference>
<organism evidence="2 3">
    <name type="scientific">Protopolystoma xenopodis</name>
    <dbReference type="NCBI Taxonomy" id="117903"/>
    <lineage>
        <taxon>Eukaryota</taxon>
        <taxon>Metazoa</taxon>
        <taxon>Spiralia</taxon>
        <taxon>Lophotrochozoa</taxon>
        <taxon>Platyhelminthes</taxon>
        <taxon>Monogenea</taxon>
        <taxon>Polyopisthocotylea</taxon>
        <taxon>Polystomatidea</taxon>
        <taxon>Polystomatidae</taxon>
        <taxon>Protopolystoma</taxon>
    </lineage>
</organism>
<keyword evidence="3" id="KW-1185">Reference proteome</keyword>
<comment type="caution">
    <text evidence="2">The sequence shown here is derived from an EMBL/GenBank/DDBJ whole genome shotgun (WGS) entry which is preliminary data.</text>
</comment>
<evidence type="ECO:0000313" key="2">
    <source>
        <dbReference type="EMBL" id="VEL18269.1"/>
    </source>
</evidence>
<evidence type="ECO:0000313" key="3">
    <source>
        <dbReference type="Proteomes" id="UP000784294"/>
    </source>
</evidence>
<sequence>MELVRDTFERAISHVQNCFGPCGDNDGSLFKRWAYFEACHVRDLPRARAIWVRLMQIGHNGRRGDLWIDQINFERDLALFLSGQTSGFPANPSTSVVLADSDNDCIQFKHLLRVCSMAINSVSPEVGPSELSISPALVFVSANRALVETGLSLPRLREFLVKLHARCRQLGIPSPPASLASPAADVIGGYAEKRMLPKPMDDGVELYKSFKPTDKLNNELLQTSHKPLMRPSQIKKRRMDSASDNEAGPNQAKRDN</sequence>
<gene>
    <name evidence="2" type="ORF">PXEA_LOCUS11709</name>
</gene>
<name>A0A3S5BB50_9PLAT</name>
<evidence type="ECO:0008006" key="4">
    <source>
        <dbReference type="Google" id="ProtNLM"/>
    </source>
</evidence>
<feature type="region of interest" description="Disordered" evidence="1">
    <location>
        <begin position="215"/>
        <end position="256"/>
    </location>
</feature>